<dbReference type="EMBL" id="GBBK01004804">
    <property type="protein sequence ID" value="JAC19678.1"/>
    <property type="molecule type" value="mRNA"/>
</dbReference>
<protein>
    <submittedName>
        <fullName evidence="2">Putative lipocalin-3 1</fullName>
    </submittedName>
</protein>
<dbReference type="AlphaFoldDB" id="A0A023FG25"/>
<keyword evidence="1" id="KW-0732">Signal</keyword>
<feature type="signal peptide" evidence="1">
    <location>
        <begin position="1"/>
        <end position="23"/>
    </location>
</feature>
<organism evidence="2">
    <name type="scientific">Amblyomma cajennense</name>
    <name type="common">Cayenne tick</name>
    <name type="synonym">Acarus cajennensis</name>
    <dbReference type="NCBI Taxonomy" id="34607"/>
    <lineage>
        <taxon>Eukaryota</taxon>
        <taxon>Metazoa</taxon>
        <taxon>Ecdysozoa</taxon>
        <taxon>Arthropoda</taxon>
        <taxon>Chelicerata</taxon>
        <taxon>Arachnida</taxon>
        <taxon>Acari</taxon>
        <taxon>Parasitiformes</taxon>
        <taxon>Ixodida</taxon>
        <taxon>Ixodoidea</taxon>
        <taxon>Ixodidae</taxon>
        <taxon>Amblyomminae</taxon>
        <taxon>Amblyomma</taxon>
    </lineage>
</organism>
<feature type="chain" id="PRO_5001519830" evidence="1">
    <location>
        <begin position="24"/>
        <end position="160"/>
    </location>
</feature>
<proteinExistence type="evidence at transcript level"/>
<sequence>MAQKESILAIVIVFLVATIESRAEEGSSSSQPYRNIWKFLNTTDAIYSYRISREGVECKVDYSISENATDVSFQRYIPGSASALLPVKGRQSTRPVVTGVTGTFYYAQLPNEAPDGMCIKYEKDGASYTEAIDRQSSNDLCALFSVAGRTDGIRLPPAVQ</sequence>
<reference evidence="2" key="1">
    <citation type="submission" date="2014-03" db="EMBL/GenBank/DDBJ databases">
        <title>The sialotranscriptome of Amblyomma triste, Amblyomma parvum and Amblyomma cajennense ticks, uncovered by 454-based RNA-seq.</title>
        <authorList>
            <person name="Garcia G.R."/>
            <person name="Gardinassi L.G."/>
            <person name="Ribeiro J.M."/>
            <person name="Anatriello E."/>
            <person name="Ferreira B.R."/>
            <person name="Moreira H.N."/>
            <person name="Mafra C."/>
            <person name="Olegario M.M."/>
            <person name="Szabo P.J."/>
            <person name="Miranda-Santos I.K."/>
            <person name="Maruyama S.R."/>
        </authorList>
    </citation>
    <scope>NUCLEOTIDE SEQUENCE</scope>
    <source>
        <strain evidence="2">Uberlandia</strain>
        <tissue evidence="2">Salivary glands</tissue>
    </source>
</reference>
<accession>A0A023FG25</accession>
<name>A0A023FG25_AMBCJ</name>
<evidence type="ECO:0000313" key="2">
    <source>
        <dbReference type="EMBL" id="JAC19678.1"/>
    </source>
</evidence>
<evidence type="ECO:0000256" key="1">
    <source>
        <dbReference type="SAM" id="SignalP"/>
    </source>
</evidence>